<evidence type="ECO:0000256" key="11">
    <source>
        <dbReference type="ARBA" id="ARBA00023034"/>
    </source>
</evidence>
<dbReference type="SUPFAM" id="SSF50978">
    <property type="entry name" value="WD40 repeat-like"/>
    <property type="match status" value="1"/>
</dbReference>
<evidence type="ECO:0000256" key="3">
    <source>
        <dbReference type="ARBA" id="ARBA00022574"/>
    </source>
</evidence>
<dbReference type="InterPro" id="IPR015943">
    <property type="entry name" value="WD40/YVTN_repeat-like_dom_sf"/>
</dbReference>
<keyword evidence="2" id="KW-0343">GTPase activation</keyword>
<evidence type="ECO:0000256" key="10">
    <source>
        <dbReference type="ARBA" id="ARBA00022989"/>
    </source>
</evidence>
<name>A6ZTP1_YEAS7</name>
<evidence type="ECO:0000256" key="13">
    <source>
        <dbReference type="ARBA" id="ARBA00023180"/>
    </source>
</evidence>
<comment type="subcellular location">
    <subcellularLocation>
        <location evidence="15">Endoplasmic reticulum membrane</location>
        <topology evidence="15">Single-pass type II membrane protein</topology>
    </subcellularLocation>
    <subcellularLocation>
        <location evidence="15">Golgi apparatus membrane</location>
        <topology evidence="15">Single-pass type II membrane protein</topology>
    </subcellularLocation>
</comment>
<keyword evidence="9" id="KW-0735">Signal-anchor</keyword>
<dbReference type="GO" id="GO:0006888">
    <property type="term" value="P:endoplasmic reticulum to Golgi vesicle-mediated transport"/>
    <property type="evidence" value="ECO:0007669"/>
    <property type="project" value="UniProtKB-UniRule"/>
</dbReference>
<dbReference type="InterPro" id="IPR036322">
    <property type="entry name" value="WD40_repeat_dom_sf"/>
</dbReference>
<evidence type="ECO:0000256" key="2">
    <source>
        <dbReference type="ARBA" id="ARBA00022468"/>
    </source>
</evidence>
<keyword evidence="4" id="KW-0812">Transmembrane</keyword>
<sequence length="1082" mass="115802">MSGNSANYDVGYPIYGAKFINEGTLLVAGGGGQFNSSFPNKITALKVNFQKKKHIRRFREITLDSIDDAPTSLDCNNNLILVGCNELFNDSSMENVNHHLRKFVFEQEHLKFVASIDFNRTTDPSVFTKFVYINQRAIVAAIASSEVPTVIRIIDPRNLTENYEIETGREVNDLHFAPNGILLSYITSNSLEVASVRDGNFVARKTDFDKNLVLSNIRFLNDNTLLVAASLSNSDGVSLLKLGVSSKGVKILKTASFMFDLNGITSMDVSPNKKFVALSSNDNSVAIVSVEKLKLVQLVPRVHESTITKVTFSPDSRYLASTSMGNTINVLKLSGTSSSILRNIWKFFLNFVLLVVLAGAIQLGYKHNVHGFIYKHAHDIYKSKFKENTTIDQGSSSYFTINDDYRGITESADIISATDVASDIETEFSSFDTSTMRTTTEDEQKFVWISSSADSQFTSADIPKSASSSSSSSFYEESVTNEPIVSSPTSEITKPLASPTEPNIVEKPSLPLNSESIDLLSSSSNSITEYPEPTPDLEEKLSSLIVEQSESEITTDRESVSKLLSTESPSLSHMPSSSSSSLSLSSSSTTSPTTALSTSTATAVTTTQTNPTNDAANTSFLDNSKPASTREIYKTKIITEVITKIEYRNIPASDSNAEAEQYVTTSSSMLLTPTDTMVSSPVSEIDPIASELERMVETPTHSISIASEFDSVASNLIPNEEILSTSASQDSISSHPSTFSDSSITSGFQSIEVSTVTSSVLASESIPSISDSTFSKFHSISEPVSSAIVEAATSSFSKTETKTSRVIAFSTEDSERSSALIDNSEYTSVLADNLEPTSVLADNSEPTSVLADNSEPTSVLADNSEPTSVLANSSEPTSVFTDAVQSPKTSVGQSSLSESTNIEGTSMASMIFSSSGASIGALSDIGKGTLSVESASSTVAQPMPGVTTTAPSFVSSPHKISASSIDASGFVQKEIMIEVQSSKDSSEAFGVRHKISENVNTPVSRMLTTEMQASGTVDVTEDVSLSSEVISALNVEITSLPNPVAPPQTIAAPLNNNSNTNIVNDDNAVAGTVNYAGLHDEL</sequence>
<evidence type="ECO:0000256" key="8">
    <source>
        <dbReference type="ARBA" id="ARBA00022927"/>
    </source>
</evidence>
<feature type="compositionally biased region" description="Low complexity" evidence="16">
    <location>
        <begin position="565"/>
        <end position="612"/>
    </location>
</feature>
<dbReference type="GO" id="GO:0005789">
    <property type="term" value="C:endoplasmic reticulum membrane"/>
    <property type="evidence" value="ECO:0007669"/>
    <property type="project" value="UniProtKB-SubCell"/>
</dbReference>
<dbReference type="GO" id="GO:0015031">
    <property type="term" value="P:protein transport"/>
    <property type="evidence" value="ECO:0007669"/>
    <property type="project" value="UniProtKB-KW"/>
</dbReference>
<evidence type="ECO:0000256" key="6">
    <source>
        <dbReference type="ARBA" id="ARBA00022824"/>
    </source>
</evidence>
<feature type="compositionally biased region" description="Polar residues" evidence="16">
    <location>
        <begin position="613"/>
        <end position="623"/>
    </location>
</feature>
<comment type="function">
    <text evidence="15">Guanine nucleotide-exchange factor (GEF) required for the formation or budding of transport vesicles from the ER.</text>
</comment>
<evidence type="ECO:0000256" key="9">
    <source>
        <dbReference type="ARBA" id="ARBA00022968"/>
    </source>
</evidence>
<dbReference type="GO" id="GO:0005085">
    <property type="term" value="F:guanyl-nucleotide exchange factor activity"/>
    <property type="evidence" value="ECO:0007669"/>
    <property type="project" value="InterPro"/>
</dbReference>
<feature type="region of interest" description="Disordered" evidence="16">
    <location>
        <begin position="837"/>
        <end position="878"/>
    </location>
</feature>
<dbReference type="AlphaFoldDB" id="A6ZTP1"/>
<accession>A6ZTP1</accession>
<dbReference type="EMBL" id="AAFW02000089">
    <property type="protein sequence ID" value="EDN62180.1"/>
    <property type="molecule type" value="Genomic_DNA"/>
</dbReference>
<protein>
    <recommendedName>
        <fullName evidence="15">Guanine nucleotide-exchange factor SEC12</fullName>
    </recommendedName>
</protein>
<gene>
    <name evidence="17" type="primary">SED4</name>
    <name evidence="17" type="ORF">SCY_0634</name>
</gene>
<keyword evidence="6 15" id="KW-0256">Endoplasmic reticulum</keyword>
<dbReference type="FunFam" id="2.130.10.10:FF:000597">
    <property type="entry name" value="Guanine nucleotide-exchange factor SEC12"/>
    <property type="match status" value="1"/>
</dbReference>
<evidence type="ECO:0000256" key="4">
    <source>
        <dbReference type="ARBA" id="ARBA00022692"/>
    </source>
</evidence>
<evidence type="ECO:0000256" key="16">
    <source>
        <dbReference type="SAM" id="MobiDB-lite"/>
    </source>
</evidence>
<keyword evidence="3 15" id="KW-0853">WD repeat</keyword>
<dbReference type="GO" id="GO:0003400">
    <property type="term" value="P:regulation of COPII vesicle coating"/>
    <property type="evidence" value="ECO:0007669"/>
    <property type="project" value="UniProtKB-UniRule"/>
</dbReference>
<dbReference type="PANTHER" id="PTHR23284">
    <property type="entry name" value="PROLACTIN REGULATORY ELEMENT BINDING PROTEIN"/>
    <property type="match status" value="1"/>
</dbReference>
<evidence type="ECO:0000256" key="5">
    <source>
        <dbReference type="ARBA" id="ARBA00022737"/>
    </source>
</evidence>
<evidence type="ECO:0000256" key="14">
    <source>
        <dbReference type="ARBA" id="ARBA00061254"/>
    </source>
</evidence>
<keyword evidence="7" id="KW-0931">ER-Golgi transport</keyword>
<keyword evidence="10" id="KW-1133">Transmembrane helix</keyword>
<organism evidence="17 18">
    <name type="scientific">Saccharomyces cerevisiae (strain YJM789)</name>
    <name type="common">Baker's yeast</name>
    <dbReference type="NCBI Taxonomy" id="307796"/>
    <lineage>
        <taxon>Eukaryota</taxon>
        <taxon>Fungi</taxon>
        <taxon>Dikarya</taxon>
        <taxon>Ascomycota</taxon>
        <taxon>Saccharomycotina</taxon>
        <taxon>Saccharomycetes</taxon>
        <taxon>Saccharomycetales</taxon>
        <taxon>Saccharomycetaceae</taxon>
        <taxon>Saccharomyces</taxon>
    </lineage>
</organism>
<dbReference type="OrthoDB" id="2013972at2759"/>
<keyword evidence="8 15" id="KW-0653">Protein transport</keyword>
<keyword evidence="1 15" id="KW-0813">Transport</keyword>
<dbReference type="Gene3D" id="2.130.10.10">
    <property type="entry name" value="YVTN repeat-like/Quinoprotein amine dehydrogenase"/>
    <property type="match status" value="1"/>
</dbReference>
<comment type="caution">
    <text evidence="17">The sequence shown here is derived from an EMBL/GenBank/DDBJ whole genome shotgun (WGS) entry which is preliminary data.</text>
</comment>
<evidence type="ECO:0000313" key="18">
    <source>
        <dbReference type="Proteomes" id="UP000007060"/>
    </source>
</evidence>
<feature type="region of interest" description="Disordered" evidence="16">
    <location>
        <begin position="480"/>
        <end position="517"/>
    </location>
</feature>
<reference evidence="17 18" key="1">
    <citation type="journal article" date="2007" name="Proc. Natl. Acad. Sci. U.S.A.">
        <title>Genome sequencing and comparative analysis of Saccharomyces cerevisiae strain YJM789.</title>
        <authorList>
            <person name="Wei W."/>
            <person name="McCusker J.H."/>
            <person name="Hyman R.W."/>
            <person name="Jones T."/>
            <person name="Ning Y."/>
            <person name="Cao Z."/>
            <person name="Gu Z."/>
            <person name="Bruno D."/>
            <person name="Miranda M."/>
            <person name="Nguyen M."/>
            <person name="Wilhelmy J."/>
            <person name="Komp C."/>
            <person name="Tamse R."/>
            <person name="Wang X."/>
            <person name="Jia P."/>
            <person name="Luedi P."/>
            <person name="Oefner P.J."/>
            <person name="David L."/>
            <person name="Dietrich F.S."/>
            <person name="Li Y."/>
            <person name="Davis R.W."/>
            <person name="Steinmetz L.M."/>
        </authorList>
    </citation>
    <scope>NUCLEOTIDE SEQUENCE [LARGE SCALE GENOMIC DNA]</scope>
    <source>
        <strain evidence="17 18">YJM789</strain>
    </source>
</reference>
<dbReference type="PANTHER" id="PTHR23284:SF0">
    <property type="entry name" value="PROLACTIN REGULATORY ELEMENT-BINDING PROTEIN"/>
    <property type="match status" value="1"/>
</dbReference>
<dbReference type="GO" id="GO:0000139">
    <property type="term" value="C:Golgi membrane"/>
    <property type="evidence" value="ECO:0007669"/>
    <property type="project" value="UniProtKB-SubCell"/>
</dbReference>
<keyword evidence="5 15" id="KW-0677">Repeat</keyword>
<keyword evidence="11" id="KW-0333">Golgi apparatus</keyword>
<dbReference type="Proteomes" id="UP000007060">
    <property type="component" value="Unassembled WGS sequence"/>
</dbReference>
<keyword evidence="13" id="KW-0325">Glycoprotein</keyword>
<evidence type="ECO:0000313" key="17">
    <source>
        <dbReference type="EMBL" id="EDN62180.1"/>
    </source>
</evidence>
<feature type="compositionally biased region" description="Polar residues" evidence="16">
    <location>
        <begin position="480"/>
        <end position="492"/>
    </location>
</feature>
<feature type="region of interest" description="Disordered" evidence="16">
    <location>
        <begin position="548"/>
        <end position="623"/>
    </location>
</feature>
<dbReference type="HOGENOM" id="CLU_301307_0_0_1"/>
<evidence type="ECO:0000256" key="12">
    <source>
        <dbReference type="ARBA" id="ARBA00023136"/>
    </source>
</evidence>
<dbReference type="GO" id="GO:0005096">
    <property type="term" value="F:GTPase activator activity"/>
    <property type="evidence" value="ECO:0007669"/>
    <property type="project" value="UniProtKB-KW"/>
</dbReference>
<dbReference type="InterPro" id="IPR001680">
    <property type="entry name" value="WD40_rpt"/>
</dbReference>
<dbReference type="Pfam" id="PF00400">
    <property type="entry name" value="WD40"/>
    <property type="match status" value="1"/>
</dbReference>
<proteinExistence type="inferred from homology"/>
<comment type="similarity">
    <text evidence="14 15">Belongs to the WD repeat SEC12 family.</text>
</comment>
<dbReference type="InterPro" id="IPR045260">
    <property type="entry name" value="Sec12-like"/>
</dbReference>
<feature type="compositionally biased region" description="Polar residues" evidence="16">
    <location>
        <begin position="840"/>
        <end position="878"/>
    </location>
</feature>
<evidence type="ECO:0000256" key="1">
    <source>
        <dbReference type="ARBA" id="ARBA00022448"/>
    </source>
</evidence>
<evidence type="ECO:0000256" key="7">
    <source>
        <dbReference type="ARBA" id="ARBA00022892"/>
    </source>
</evidence>
<evidence type="ECO:0000256" key="15">
    <source>
        <dbReference type="RuleBase" id="RU369019"/>
    </source>
</evidence>
<dbReference type="SMART" id="SM00320">
    <property type="entry name" value="WD40"/>
    <property type="match status" value="2"/>
</dbReference>
<keyword evidence="12" id="KW-0472">Membrane</keyword>